<proteinExistence type="predicted"/>
<evidence type="ECO:0000313" key="2">
    <source>
        <dbReference type="Proteomes" id="UP000019335"/>
    </source>
</evidence>
<evidence type="ECO:0000313" key="1">
    <source>
        <dbReference type="EMBL" id="EWM28358.1"/>
    </source>
</evidence>
<organism evidence="1 2">
    <name type="scientific">Nannochloropsis gaditana</name>
    <dbReference type="NCBI Taxonomy" id="72520"/>
    <lineage>
        <taxon>Eukaryota</taxon>
        <taxon>Sar</taxon>
        <taxon>Stramenopiles</taxon>
        <taxon>Ochrophyta</taxon>
        <taxon>Eustigmatophyceae</taxon>
        <taxon>Eustigmatales</taxon>
        <taxon>Monodopsidaceae</taxon>
        <taxon>Nannochloropsis</taxon>
    </lineage>
</organism>
<gene>
    <name evidence="1" type="ORF">Naga_100368g4</name>
</gene>
<comment type="caution">
    <text evidence="1">The sequence shown here is derived from an EMBL/GenBank/DDBJ whole genome shotgun (WGS) entry which is preliminary data.</text>
</comment>
<keyword evidence="2" id="KW-1185">Reference proteome</keyword>
<accession>W7TXU3</accession>
<dbReference type="Proteomes" id="UP000019335">
    <property type="component" value="Chromosome 5"/>
</dbReference>
<protein>
    <submittedName>
        <fullName evidence="1">Uncharacterized protein</fullName>
    </submittedName>
</protein>
<dbReference type="AlphaFoldDB" id="W7TXU3"/>
<name>W7TXU3_9STRA</name>
<reference evidence="1 2" key="1">
    <citation type="journal article" date="2014" name="Mol. Plant">
        <title>Chromosome Scale Genome Assembly and Transcriptome Profiling of Nannochloropsis gaditana in Nitrogen Depletion.</title>
        <authorList>
            <person name="Corteggiani Carpinelli E."/>
            <person name="Telatin A."/>
            <person name="Vitulo N."/>
            <person name="Forcato C."/>
            <person name="D'Angelo M."/>
            <person name="Schiavon R."/>
            <person name="Vezzi A."/>
            <person name="Giacometti G.M."/>
            <person name="Morosinotto T."/>
            <person name="Valle G."/>
        </authorList>
    </citation>
    <scope>NUCLEOTIDE SEQUENCE [LARGE SCALE GENOMIC DNA]</scope>
    <source>
        <strain evidence="1 2">B-31</strain>
    </source>
</reference>
<dbReference type="EMBL" id="AZIL01000337">
    <property type="protein sequence ID" value="EWM28358.1"/>
    <property type="molecule type" value="Genomic_DNA"/>
</dbReference>
<sequence>MECFVRQNCRILRPLLCAVWGGMHGILEKGIFDRMSQIPKKAIEVQVSQHVVAKVGARNKVASGHMVVDGTRSMDVLLRSLVVVPALDGKPKNLVTQNYY</sequence>